<dbReference type="InterPro" id="IPR023210">
    <property type="entry name" value="NADP_OxRdtase_dom"/>
</dbReference>
<evidence type="ECO:0000256" key="1">
    <source>
        <dbReference type="ARBA" id="ARBA00023002"/>
    </source>
</evidence>
<dbReference type="STRING" id="8010.ENSELUP00000010706"/>
<evidence type="ECO:0000256" key="2">
    <source>
        <dbReference type="ARBA" id="ARBA00038157"/>
    </source>
</evidence>
<dbReference type="Ensembl" id="ENSELUT00000001703.3">
    <property type="protein sequence ID" value="ENSELUP00000010706.2"/>
    <property type="gene ID" value="ENSELUG00000011168.3"/>
</dbReference>
<dbReference type="Pfam" id="PF00248">
    <property type="entry name" value="Aldo_ket_red"/>
    <property type="match status" value="1"/>
</dbReference>
<dbReference type="Bgee" id="ENSELUG00000011168">
    <property type="expression patterns" value="Expressed in liver and 15 other cell types or tissues"/>
</dbReference>
<dbReference type="InterPro" id="IPR050523">
    <property type="entry name" value="AKR_Detox_Biosynth"/>
</dbReference>
<dbReference type="GeneTree" id="ENSGT00940000158496"/>
<dbReference type="RefSeq" id="XP_010879990.2">
    <property type="nucleotide sequence ID" value="XM_010881688.4"/>
</dbReference>
<protein>
    <recommendedName>
        <fullName evidence="3">NADP-dependent oxidoreductase domain-containing protein</fullName>
    </recommendedName>
</protein>
<evidence type="ECO:0000313" key="5">
    <source>
        <dbReference type="Proteomes" id="UP000265140"/>
    </source>
</evidence>
<feature type="domain" description="NADP-dependent oxidoreductase" evidence="3">
    <location>
        <begin position="46"/>
        <end position="347"/>
    </location>
</feature>
<dbReference type="AlphaFoldDB" id="A0A3P8Y218"/>
<evidence type="ECO:0000313" key="4">
    <source>
        <dbReference type="Ensembl" id="ENSELUP00000010706.2"/>
    </source>
</evidence>
<dbReference type="CDD" id="cd19075">
    <property type="entry name" value="AKR_AKR7A1-5"/>
    <property type="match status" value="1"/>
</dbReference>
<comment type="similarity">
    <text evidence="2">Belongs to the aldo/keto reductase family. Aldo/keto reductase 2 subfamily.</text>
</comment>
<name>A0A3P8Y218_ESOLU</name>
<evidence type="ECO:0000259" key="3">
    <source>
        <dbReference type="Pfam" id="PF00248"/>
    </source>
</evidence>
<reference evidence="4" key="3">
    <citation type="submission" date="2025-08" db="UniProtKB">
        <authorList>
            <consortium name="Ensembl"/>
        </authorList>
    </citation>
    <scope>IDENTIFICATION</scope>
</reference>
<proteinExistence type="inferred from homology"/>
<organism evidence="4 5">
    <name type="scientific">Esox lucius</name>
    <name type="common">Northern pike</name>
    <dbReference type="NCBI Taxonomy" id="8010"/>
    <lineage>
        <taxon>Eukaryota</taxon>
        <taxon>Metazoa</taxon>
        <taxon>Chordata</taxon>
        <taxon>Craniata</taxon>
        <taxon>Vertebrata</taxon>
        <taxon>Euteleostomi</taxon>
        <taxon>Actinopterygii</taxon>
        <taxon>Neopterygii</taxon>
        <taxon>Teleostei</taxon>
        <taxon>Protacanthopterygii</taxon>
        <taxon>Esociformes</taxon>
        <taxon>Esocidae</taxon>
        <taxon>Esox</taxon>
    </lineage>
</organism>
<keyword evidence="5" id="KW-1185">Reference proteome</keyword>
<dbReference type="OMA" id="QICEICI"/>
<reference evidence="4" key="2">
    <citation type="submission" date="2020-02" db="EMBL/GenBank/DDBJ databases">
        <title>Esox lucius (northern pike) genome, fEsoLuc1, primary haplotype.</title>
        <authorList>
            <person name="Myers G."/>
            <person name="Karagic N."/>
            <person name="Meyer A."/>
            <person name="Pippel M."/>
            <person name="Reichard M."/>
            <person name="Winkler S."/>
            <person name="Tracey A."/>
            <person name="Sims Y."/>
            <person name="Howe K."/>
            <person name="Rhie A."/>
            <person name="Formenti G."/>
            <person name="Durbin R."/>
            <person name="Fedrigo O."/>
            <person name="Jarvis E.D."/>
        </authorList>
    </citation>
    <scope>NUCLEOTIDE SEQUENCE [LARGE SCALE GENOMIC DNA]</scope>
</reference>
<dbReference type="InterPro" id="IPR036812">
    <property type="entry name" value="NAD(P)_OxRdtase_dom_sf"/>
</dbReference>
<dbReference type="GeneID" id="105017256"/>
<dbReference type="InParanoid" id="A0A3P8Y218"/>
<accession>A0A3P8Y218</accession>
<sequence length="359" mass="40640">MRWGSARVGLCGLHRRLTYKFSPLAIFCSRNMSSTGLAQSKCPISVLGSMAFGGRADVETSTNMVKAYLSRGHNELDTAFMYTDGKAETIIGEMNLPKTVRIATKANPWDGKTLKPDSVRSQLDTSLKRLHTQCVDLFYLHAPDHQNPIQDTLQACHELHKEGKYKELGLSNYASWEVAEIVNICKQNNWIRPTVYQGMYNATTRQVETELLPCLRYYGIRFYAYNPLAGGLLTGKYHYQDKDGSQPSGRFFGNSWAGAYRDRYWKESQFQAIDLVQNSLEMVYGSDKPSMTSAALRWMYHHSHLKGDLGDGVIIGMSSMEQLQQNLSASEEGPLDERVVEAFKQAWNLVAHNCPNYFR</sequence>
<dbReference type="PANTHER" id="PTHR43364">
    <property type="entry name" value="NADH-SPECIFIC METHYLGLYOXAL REDUCTASE-RELATED"/>
    <property type="match status" value="1"/>
</dbReference>
<reference evidence="5" key="1">
    <citation type="journal article" date="2014" name="PLoS ONE">
        <title>The genome and linkage map of the northern pike (Esox lucius): conserved synteny revealed between the salmonid sister group and the Neoteleostei.</title>
        <authorList>
            <person name="Rondeau E.B."/>
            <person name="Minkley D.R."/>
            <person name="Leong J.S."/>
            <person name="Messmer A.M."/>
            <person name="Jantzen J.R."/>
            <person name="von Schalburg K.R."/>
            <person name="Lemon C."/>
            <person name="Bird N.H."/>
            <person name="Koop B.F."/>
        </authorList>
    </citation>
    <scope>NUCLEOTIDE SEQUENCE</scope>
</reference>
<dbReference type="PANTHER" id="PTHR43364:SF4">
    <property type="entry name" value="NAD(P)-LINKED OXIDOREDUCTASE SUPERFAMILY PROTEIN"/>
    <property type="match status" value="1"/>
</dbReference>
<reference evidence="4" key="4">
    <citation type="submission" date="2025-09" db="UniProtKB">
        <authorList>
            <consortium name="Ensembl"/>
        </authorList>
    </citation>
    <scope>IDENTIFICATION</scope>
</reference>
<dbReference type="Proteomes" id="UP000265140">
    <property type="component" value="Chromosome 17"/>
</dbReference>
<dbReference type="OrthoDB" id="48988at2759"/>
<dbReference type="KEGG" id="els:105017256"/>
<dbReference type="GO" id="GO:0016491">
    <property type="term" value="F:oxidoreductase activity"/>
    <property type="evidence" value="ECO:0007669"/>
    <property type="project" value="UniProtKB-KW"/>
</dbReference>
<dbReference type="SUPFAM" id="SSF51430">
    <property type="entry name" value="NAD(P)-linked oxidoreductase"/>
    <property type="match status" value="1"/>
</dbReference>
<keyword evidence="1" id="KW-0560">Oxidoreductase</keyword>
<dbReference type="Gene3D" id="3.20.20.100">
    <property type="entry name" value="NADP-dependent oxidoreductase domain"/>
    <property type="match status" value="1"/>
</dbReference>
<dbReference type="CTD" id="22977"/>